<dbReference type="AlphaFoldDB" id="E4XC64"/>
<feature type="compositionally biased region" description="Basic and acidic residues" evidence="7">
    <location>
        <begin position="1"/>
        <end position="10"/>
    </location>
</feature>
<feature type="region of interest" description="Disordered" evidence="7">
    <location>
        <begin position="1"/>
        <end position="25"/>
    </location>
</feature>
<dbReference type="GO" id="GO:1902895">
    <property type="term" value="P:positive regulation of miRNA transcription"/>
    <property type="evidence" value="ECO:0007669"/>
    <property type="project" value="UniProtKB-ARBA"/>
</dbReference>
<dbReference type="InterPro" id="IPR050142">
    <property type="entry name" value="MADS-box/MEF2_TF"/>
</dbReference>
<accession>E4XC64</accession>
<dbReference type="FunFam" id="3.40.1810.10:FF:000002">
    <property type="entry name" value="Serum response factor b"/>
    <property type="match status" value="1"/>
</dbReference>
<dbReference type="Pfam" id="PF00319">
    <property type="entry name" value="SRF-TF"/>
    <property type="match status" value="1"/>
</dbReference>
<dbReference type="InterPro" id="IPR036879">
    <property type="entry name" value="TF_MADSbox_sf"/>
</dbReference>
<dbReference type="CDD" id="cd00266">
    <property type="entry name" value="MADS_SRF_like"/>
    <property type="match status" value="1"/>
</dbReference>
<dbReference type="FunCoup" id="E4XC64">
    <property type="interactions" value="1"/>
</dbReference>
<dbReference type="EMBL" id="FN653035">
    <property type="protein sequence ID" value="CBY09189.1"/>
    <property type="molecule type" value="Genomic_DNA"/>
</dbReference>
<evidence type="ECO:0000256" key="7">
    <source>
        <dbReference type="SAM" id="MobiDB-lite"/>
    </source>
</evidence>
<dbReference type="GO" id="GO:0000981">
    <property type="term" value="F:DNA-binding transcription factor activity, RNA polymerase II-specific"/>
    <property type="evidence" value="ECO:0007669"/>
    <property type="project" value="InterPro"/>
</dbReference>
<proteinExistence type="predicted"/>
<evidence type="ECO:0000256" key="2">
    <source>
        <dbReference type="ARBA" id="ARBA00023015"/>
    </source>
</evidence>
<comment type="subcellular location">
    <subcellularLocation>
        <location evidence="1">Nucleus</location>
    </subcellularLocation>
</comment>
<evidence type="ECO:0000256" key="4">
    <source>
        <dbReference type="ARBA" id="ARBA00023163"/>
    </source>
</evidence>
<dbReference type="SUPFAM" id="SSF55455">
    <property type="entry name" value="SRF-like"/>
    <property type="match status" value="1"/>
</dbReference>
<dbReference type="InParanoid" id="E4XC64"/>
<dbReference type="GO" id="GO:0045944">
    <property type="term" value="P:positive regulation of transcription by RNA polymerase II"/>
    <property type="evidence" value="ECO:0007669"/>
    <property type="project" value="InterPro"/>
</dbReference>
<evidence type="ECO:0000313" key="9">
    <source>
        <dbReference type="EMBL" id="CBY09189.1"/>
    </source>
</evidence>
<evidence type="ECO:0000256" key="6">
    <source>
        <dbReference type="ARBA" id="ARBA00072990"/>
    </source>
</evidence>
<gene>
    <name evidence="9" type="ORF">GSOID_T00007718001</name>
</gene>
<sequence>MNSKKNDFNLKRQNAHSSEQHIAPKITKLETYHADTNSNLLGQQSQEPHSTCSQKKTRGRVKIDIEFMKDKQKRCTTFSKRKSGLMKKSYELATLTGSQVMVLVASETGHVYTYATKKFQPVLNSTPGRKLIQTCLASDNASIEEEKFDPDIEITVNEDEDDITPISPLTASAKMSNSMSAHDPSHSFRHHQTEALKATHPNPGAYAMSRPGVITKTSTYGHSMR</sequence>
<feature type="domain" description="MADS-box" evidence="8">
    <location>
        <begin position="58"/>
        <end position="118"/>
    </location>
</feature>
<dbReference type="InterPro" id="IPR033897">
    <property type="entry name" value="SRF-like_MADS-box"/>
</dbReference>
<dbReference type="PROSITE" id="PS50066">
    <property type="entry name" value="MADS_BOX_2"/>
    <property type="match status" value="1"/>
</dbReference>
<feature type="region of interest" description="Disordered" evidence="7">
    <location>
        <begin position="38"/>
        <end position="57"/>
    </location>
</feature>
<evidence type="ECO:0000256" key="1">
    <source>
        <dbReference type="ARBA" id="ARBA00004123"/>
    </source>
</evidence>
<dbReference type="GO" id="GO:0005634">
    <property type="term" value="C:nucleus"/>
    <property type="evidence" value="ECO:0007669"/>
    <property type="project" value="UniProtKB-SubCell"/>
</dbReference>
<reference evidence="9" key="1">
    <citation type="journal article" date="2010" name="Science">
        <title>Plasticity of animal genome architecture unmasked by rapid evolution of a pelagic tunicate.</title>
        <authorList>
            <person name="Denoeud F."/>
            <person name="Henriet S."/>
            <person name="Mungpakdee S."/>
            <person name="Aury J.M."/>
            <person name="Da Silva C."/>
            <person name="Brinkmann H."/>
            <person name="Mikhaleva J."/>
            <person name="Olsen L.C."/>
            <person name="Jubin C."/>
            <person name="Canestro C."/>
            <person name="Bouquet J.M."/>
            <person name="Danks G."/>
            <person name="Poulain J."/>
            <person name="Campsteijn C."/>
            <person name="Adamski M."/>
            <person name="Cross I."/>
            <person name="Yadetie F."/>
            <person name="Muffato M."/>
            <person name="Louis A."/>
            <person name="Butcher S."/>
            <person name="Tsagkogeorga G."/>
            <person name="Konrad A."/>
            <person name="Singh S."/>
            <person name="Jensen M.F."/>
            <person name="Cong E.H."/>
            <person name="Eikeseth-Otteraa H."/>
            <person name="Noel B."/>
            <person name="Anthouard V."/>
            <person name="Porcel B.M."/>
            <person name="Kachouri-Lafond R."/>
            <person name="Nishino A."/>
            <person name="Ugolini M."/>
            <person name="Chourrout P."/>
            <person name="Nishida H."/>
            <person name="Aasland R."/>
            <person name="Huzurbazar S."/>
            <person name="Westhof E."/>
            <person name="Delsuc F."/>
            <person name="Lehrach H."/>
            <person name="Reinhardt R."/>
            <person name="Weissenbach J."/>
            <person name="Roy S.W."/>
            <person name="Artiguenave F."/>
            <person name="Postlethwait J.H."/>
            <person name="Manak J.R."/>
            <person name="Thompson E.M."/>
            <person name="Jaillon O."/>
            <person name="Du Pasquier L."/>
            <person name="Boudinot P."/>
            <person name="Liberles D.A."/>
            <person name="Volff J.N."/>
            <person name="Philippe H."/>
            <person name="Lenhard B."/>
            <person name="Roest Crollius H."/>
            <person name="Wincker P."/>
            <person name="Chourrout D."/>
        </authorList>
    </citation>
    <scope>NUCLEOTIDE SEQUENCE [LARGE SCALE GENOMIC DNA]</scope>
</reference>
<feature type="compositionally biased region" description="Polar residues" evidence="7">
    <location>
        <begin position="38"/>
        <end position="54"/>
    </location>
</feature>
<evidence type="ECO:0000313" key="10">
    <source>
        <dbReference type="Proteomes" id="UP000001307"/>
    </source>
</evidence>
<keyword evidence="10" id="KW-1185">Reference proteome</keyword>
<evidence type="ECO:0000256" key="3">
    <source>
        <dbReference type="ARBA" id="ARBA00023125"/>
    </source>
</evidence>
<dbReference type="Gene3D" id="3.40.1810.10">
    <property type="entry name" value="Transcription factor, MADS-box"/>
    <property type="match status" value="1"/>
</dbReference>
<dbReference type="InterPro" id="IPR002100">
    <property type="entry name" value="TF_MADSbox"/>
</dbReference>
<dbReference type="GO" id="GO:0010736">
    <property type="term" value="F:serum response element binding"/>
    <property type="evidence" value="ECO:0007669"/>
    <property type="project" value="UniProtKB-ARBA"/>
</dbReference>
<dbReference type="PANTHER" id="PTHR48019">
    <property type="entry name" value="SERUM RESPONSE FACTOR HOMOLOG"/>
    <property type="match status" value="1"/>
</dbReference>
<keyword evidence="2" id="KW-0805">Transcription regulation</keyword>
<evidence type="ECO:0000256" key="5">
    <source>
        <dbReference type="ARBA" id="ARBA00023242"/>
    </source>
</evidence>
<protein>
    <recommendedName>
        <fullName evidence="6">Serum response factor</fullName>
    </recommendedName>
</protein>
<organism evidence="9">
    <name type="scientific">Oikopleura dioica</name>
    <name type="common">Tunicate</name>
    <dbReference type="NCBI Taxonomy" id="34765"/>
    <lineage>
        <taxon>Eukaryota</taxon>
        <taxon>Metazoa</taxon>
        <taxon>Chordata</taxon>
        <taxon>Tunicata</taxon>
        <taxon>Appendicularia</taxon>
        <taxon>Copelata</taxon>
        <taxon>Oikopleuridae</taxon>
        <taxon>Oikopleura</taxon>
    </lineage>
</organism>
<keyword evidence="5" id="KW-0539">Nucleus</keyword>
<dbReference type="SMART" id="SM00432">
    <property type="entry name" value="MADS"/>
    <property type="match status" value="1"/>
</dbReference>
<keyword evidence="3" id="KW-0238">DNA-binding</keyword>
<dbReference type="OrthoDB" id="2284405at2759"/>
<name>E4XC64_OIKDI</name>
<dbReference type="GO" id="GO:0060379">
    <property type="term" value="P:cardiac muscle cell myoblast differentiation"/>
    <property type="evidence" value="ECO:0007669"/>
    <property type="project" value="UniProtKB-ARBA"/>
</dbReference>
<keyword evidence="4" id="KW-0804">Transcription</keyword>
<dbReference type="Proteomes" id="UP000001307">
    <property type="component" value="Unassembled WGS sequence"/>
</dbReference>
<evidence type="ECO:0000259" key="8">
    <source>
        <dbReference type="PROSITE" id="PS50066"/>
    </source>
</evidence>
<dbReference type="PRINTS" id="PR00404">
    <property type="entry name" value="MADSDOMAIN"/>
</dbReference>
<dbReference type="GO" id="GO:0046983">
    <property type="term" value="F:protein dimerization activity"/>
    <property type="evidence" value="ECO:0007669"/>
    <property type="project" value="InterPro"/>
</dbReference>